<feature type="transmembrane region" description="Helical" evidence="7">
    <location>
        <begin position="44"/>
        <end position="70"/>
    </location>
</feature>
<feature type="domain" description="Glycosyltransferase 2-like" evidence="8">
    <location>
        <begin position="94"/>
        <end position="257"/>
    </location>
</feature>
<feature type="transmembrane region" description="Helical" evidence="7">
    <location>
        <begin position="398"/>
        <end position="419"/>
    </location>
</feature>
<gene>
    <name evidence="9" type="ORF">A2973_03305</name>
</gene>
<protein>
    <recommendedName>
        <fullName evidence="8">Glycosyltransferase 2-like domain-containing protein</fullName>
    </recommendedName>
</protein>
<evidence type="ECO:0000256" key="3">
    <source>
        <dbReference type="ARBA" id="ARBA00022679"/>
    </source>
</evidence>
<feature type="transmembrane region" description="Helical" evidence="7">
    <location>
        <begin position="340"/>
        <end position="363"/>
    </location>
</feature>
<dbReference type="EMBL" id="MFJZ01000005">
    <property type="protein sequence ID" value="OGG30743.1"/>
    <property type="molecule type" value="Genomic_DNA"/>
</dbReference>
<comment type="subcellular location">
    <subcellularLocation>
        <location evidence="1">Endomembrane system</location>
        <topology evidence="1">Multi-pass membrane protein</topology>
    </subcellularLocation>
</comment>
<dbReference type="PRINTS" id="PR01439">
    <property type="entry name" value="CELLSNTHASEA"/>
</dbReference>
<dbReference type="GO" id="GO:0005886">
    <property type="term" value="C:plasma membrane"/>
    <property type="evidence" value="ECO:0007669"/>
    <property type="project" value="TreeGrafter"/>
</dbReference>
<organism evidence="9 10">
    <name type="scientific">Candidatus Gottesmanbacteria bacterium RIFCSPLOWO2_01_FULL_49_10</name>
    <dbReference type="NCBI Taxonomy" id="1798396"/>
    <lineage>
        <taxon>Bacteria</taxon>
        <taxon>Candidatus Gottesmaniibacteriota</taxon>
    </lineage>
</organism>
<dbReference type="InterPro" id="IPR005150">
    <property type="entry name" value="Cellulose_synth"/>
</dbReference>
<dbReference type="AlphaFoldDB" id="A0A1F6B1R6"/>
<evidence type="ECO:0000313" key="9">
    <source>
        <dbReference type="EMBL" id="OGG30743.1"/>
    </source>
</evidence>
<evidence type="ECO:0000256" key="4">
    <source>
        <dbReference type="ARBA" id="ARBA00022692"/>
    </source>
</evidence>
<dbReference type="Gene3D" id="3.90.550.10">
    <property type="entry name" value="Spore Coat Polysaccharide Biosynthesis Protein SpsA, Chain A"/>
    <property type="match status" value="1"/>
</dbReference>
<feature type="transmembrane region" description="Helical" evidence="7">
    <location>
        <begin position="308"/>
        <end position="328"/>
    </location>
</feature>
<feature type="transmembrane region" description="Helical" evidence="7">
    <location>
        <begin position="12"/>
        <end position="32"/>
    </location>
</feature>
<dbReference type="Pfam" id="PF03552">
    <property type="entry name" value="Cellulose_synt"/>
    <property type="match status" value="1"/>
</dbReference>
<keyword evidence="6 7" id="KW-0472">Membrane</keyword>
<proteinExistence type="predicted"/>
<dbReference type="InterPro" id="IPR001173">
    <property type="entry name" value="Glyco_trans_2-like"/>
</dbReference>
<dbReference type="GO" id="GO:0035438">
    <property type="term" value="F:cyclic-di-GMP binding"/>
    <property type="evidence" value="ECO:0007669"/>
    <property type="project" value="InterPro"/>
</dbReference>
<feature type="transmembrane region" description="Helical" evidence="7">
    <location>
        <begin position="468"/>
        <end position="486"/>
    </location>
</feature>
<evidence type="ECO:0000256" key="7">
    <source>
        <dbReference type="SAM" id="Phobius"/>
    </source>
</evidence>
<evidence type="ECO:0000256" key="2">
    <source>
        <dbReference type="ARBA" id="ARBA00022676"/>
    </source>
</evidence>
<evidence type="ECO:0000256" key="5">
    <source>
        <dbReference type="ARBA" id="ARBA00022989"/>
    </source>
</evidence>
<dbReference type="Proteomes" id="UP000176409">
    <property type="component" value="Unassembled WGS sequence"/>
</dbReference>
<evidence type="ECO:0000259" key="8">
    <source>
        <dbReference type="Pfam" id="PF00535"/>
    </source>
</evidence>
<keyword evidence="2" id="KW-0328">Glycosyltransferase</keyword>
<dbReference type="CDD" id="cd06421">
    <property type="entry name" value="CESA_CelA_like"/>
    <property type="match status" value="1"/>
</dbReference>
<sequence length="499" mass="57608">MKRPKLGRIQNTVVLFLFVVPFTTFFYASYVFNPIHAGNMTLYVLQVIADAIAITTVGTLWLTILLDLIVPDHRQRDLLYRPEWVRLKHATVDIFIPVSTESFSIIEKTLRQVSSLPYTKKCVYVLDDGGSEKIRNLASTLGVCYFSRKKHERTFAKSGNINFGLRHAKGEFVVIFDADHVPHENFLERLLPFFENDRVALVQTPQHYSNTDHFIPAGTSQAQEIFYTYVQPAKNSYNAAFCVGTNMIFRRKALDAIGGVALRNHSEDIWTTIYLHENGYESVYVNEVLASGRAPENIPAYFRQQNRWARGGFTLFFYKNPLFVTGLTLDQRMQYFFSNIHYFSGFAILIYLLLPIVYLFFDIHPMNLRYSHELLIRYVPYAATVFFLPWFLLGRIRLATISTSIVLFSEYIRAFLSVIGKESYTWIATEGDERVTEKPIMVYIWPHVLFLALAFLAILVGWYNPADFSATILATLWIGVNSYFVFEFLNRGLITKETV</sequence>
<keyword evidence="5 7" id="KW-1133">Transmembrane helix</keyword>
<dbReference type="SUPFAM" id="SSF53448">
    <property type="entry name" value="Nucleotide-diphospho-sugar transferases"/>
    <property type="match status" value="1"/>
</dbReference>
<keyword evidence="3" id="KW-0808">Transferase</keyword>
<reference evidence="9 10" key="1">
    <citation type="journal article" date="2016" name="Nat. Commun.">
        <title>Thousands of microbial genomes shed light on interconnected biogeochemical processes in an aquifer system.</title>
        <authorList>
            <person name="Anantharaman K."/>
            <person name="Brown C.T."/>
            <person name="Hug L.A."/>
            <person name="Sharon I."/>
            <person name="Castelle C.J."/>
            <person name="Probst A.J."/>
            <person name="Thomas B.C."/>
            <person name="Singh A."/>
            <person name="Wilkins M.J."/>
            <person name="Karaoz U."/>
            <person name="Brodie E.L."/>
            <person name="Williams K.H."/>
            <person name="Hubbard S.S."/>
            <person name="Banfield J.F."/>
        </authorList>
    </citation>
    <scope>NUCLEOTIDE SEQUENCE [LARGE SCALE GENOMIC DNA]</scope>
</reference>
<dbReference type="PANTHER" id="PTHR43867:SF2">
    <property type="entry name" value="CELLULOSE SYNTHASE CATALYTIC SUBUNIT A [UDP-FORMING]"/>
    <property type="match status" value="1"/>
</dbReference>
<dbReference type="GO" id="GO:0016759">
    <property type="term" value="F:cellulose synthase activity"/>
    <property type="evidence" value="ECO:0007669"/>
    <property type="project" value="InterPro"/>
</dbReference>
<accession>A0A1F6B1R6</accession>
<name>A0A1F6B1R6_9BACT</name>
<feature type="transmembrane region" description="Helical" evidence="7">
    <location>
        <begin position="440"/>
        <end position="462"/>
    </location>
</feature>
<feature type="transmembrane region" description="Helical" evidence="7">
    <location>
        <begin position="375"/>
        <end position="392"/>
    </location>
</feature>
<keyword evidence="4 7" id="KW-0812">Transmembrane</keyword>
<comment type="caution">
    <text evidence="9">The sequence shown here is derived from an EMBL/GenBank/DDBJ whole genome shotgun (WGS) entry which is preliminary data.</text>
</comment>
<evidence type="ECO:0000256" key="6">
    <source>
        <dbReference type="ARBA" id="ARBA00023136"/>
    </source>
</evidence>
<dbReference type="STRING" id="1798396.A2973_03305"/>
<evidence type="ECO:0000313" key="10">
    <source>
        <dbReference type="Proteomes" id="UP000176409"/>
    </source>
</evidence>
<evidence type="ECO:0000256" key="1">
    <source>
        <dbReference type="ARBA" id="ARBA00004127"/>
    </source>
</evidence>
<dbReference type="PANTHER" id="PTHR43867">
    <property type="entry name" value="CELLULOSE SYNTHASE CATALYTIC SUBUNIT A [UDP-FORMING]"/>
    <property type="match status" value="1"/>
</dbReference>
<dbReference type="InterPro" id="IPR050321">
    <property type="entry name" value="Glycosyltr_2/OpgH_subfam"/>
</dbReference>
<dbReference type="InterPro" id="IPR029044">
    <property type="entry name" value="Nucleotide-diphossugar_trans"/>
</dbReference>
<dbReference type="GO" id="GO:0006011">
    <property type="term" value="P:UDP-alpha-D-glucose metabolic process"/>
    <property type="evidence" value="ECO:0007669"/>
    <property type="project" value="InterPro"/>
</dbReference>
<dbReference type="Pfam" id="PF00535">
    <property type="entry name" value="Glycos_transf_2"/>
    <property type="match status" value="1"/>
</dbReference>
<dbReference type="InterPro" id="IPR003919">
    <property type="entry name" value="Cell_synth_A"/>
</dbReference>